<dbReference type="STRING" id="83765.SAMN05660284_00270"/>
<proteinExistence type="predicted"/>
<dbReference type="CDD" id="cd02440">
    <property type="entry name" value="AdoMet_MTases"/>
    <property type="match status" value="1"/>
</dbReference>
<dbReference type="RefSeq" id="WP_091190101.1">
    <property type="nucleotide sequence ID" value="NZ_FOVE01000002.1"/>
</dbReference>
<evidence type="ECO:0000313" key="2">
    <source>
        <dbReference type="Proteomes" id="UP000242869"/>
    </source>
</evidence>
<dbReference type="InterPro" id="IPR010743">
    <property type="entry name" value="Methionine_synth_MetW"/>
</dbReference>
<dbReference type="Gene3D" id="3.40.50.150">
    <property type="entry name" value="Vaccinia Virus protein VP39"/>
    <property type="match status" value="1"/>
</dbReference>
<dbReference type="Pfam" id="PF07021">
    <property type="entry name" value="MetW"/>
    <property type="match status" value="1"/>
</dbReference>
<dbReference type="Proteomes" id="UP000242869">
    <property type="component" value="Unassembled WGS sequence"/>
</dbReference>
<dbReference type="OrthoDB" id="9792690at2"/>
<dbReference type="NCBIfam" id="TIGR02081">
    <property type="entry name" value="metW"/>
    <property type="match status" value="1"/>
</dbReference>
<dbReference type="InterPro" id="IPR029063">
    <property type="entry name" value="SAM-dependent_MTases_sf"/>
</dbReference>
<dbReference type="AlphaFoldDB" id="A0A1I4VM09"/>
<keyword evidence="2" id="KW-1185">Reference proteome</keyword>
<name>A0A1I4VM09_9NEIS</name>
<dbReference type="SUPFAM" id="SSF53335">
    <property type="entry name" value="S-adenosyl-L-methionine-dependent methyltransferases"/>
    <property type="match status" value="1"/>
</dbReference>
<gene>
    <name evidence="1" type="ORF">SAMN05660284_00270</name>
</gene>
<evidence type="ECO:0000313" key="1">
    <source>
        <dbReference type="EMBL" id="SFN02173.1"/>
    </source>
</evidence>
<organism evidence="1 2">
    <name type="scientific">Formivibrio citricus</name>
    <dbReference type="NCBI Taxonomy" id="83765"/>
    <lineage>
        <taxon>Bacteria</taxon>
        <taxon>Pseudomonadati</taxon>
        <taxon>Pseudomonadota</taxon>
        <taxon>Betaproteobacteria</taxon>
        <taxon>Neisseriales</taxon>
        <taxon>Chitinibacteraceae</taxon>
        <taxon>Formivibrio</taxon>
    </lineage>
</organism>
<reference evidence="2" key="1">
    <citation type="submission" date="2016-10" db="EMBL/GenBank/DDBJ databases">
        <authorList>
            <person name="Varghese N."/>
            <person name="Submissions S."/>
        </authorList>
    </citation>
    <scope>NUCLEOTIDE SEQUENCE [LARGE SCALE GENOMIC DNA]</scope>
    <source>
        <strain evidence="2">DSM 6150</strain>
    </source>
</reference>
<accession>A0A1I4VM09</accession>
<sequence>MSALRADLQYIADWIKPASRVLDLGCGDGDLLASLREEKAVTGYGVEIDVDKVVTCVGKGINVIQSDLESGLATFESGSFDYVVLSLTIQAMHNIEGILAEMLRVGRTGIVTFPNFGYWENRWQLLLGRMPVSETIPYEWYNTPNIHFCTLADFDQLLGKLGMQIEDQQVLHQGEKVEFLPNLLGSLAMVRFGRI</sequence>
<dbReference type="EMBL" id="FOVE01000002">
    <property type="protein sequence ID" value="SFN02173.1"/>
    <property type="molecule type" value="Genomic_DNA"/>
</dbReference>
<protein>
    <submittedName>
        <fullName evidence="1">Methionine biosynthesis protein MetW</fullName>
    </submittedName>
</protein>